<dbReference type="Proteomes" id="UP000317378">
    <property type="component" value="Unassembled WGS sequence"/>
</dbReference>
<dbReference type="OrthoDB" id="9803333at2"/>
<proteinExistence type="predicted"/>
<dbReference type="EMBL" id="VCHX02000071">
    <property type="protein sequence ID" value="TPQ22906.1"/>
    <property type="molecule type" value="Genomic_DNA"/>
</dbReference>
<protein>
    <submittedName>
        <fullName evidence="1">SDR family oxidoreductase</fullName>
    </submittedName>
</protein>
<dbReference type="SUPFAM" id="SSF51735">
    <property type="entry name" value="NAD(P)-binding Rossmann-fold domains"/>
    <property type="match status" value="1"/>
</dbReference>
<dbReference type="Gene3D" id="3.40.50.720">
    <property type="entry name" value="NAD(P)-binding Rossmann-like Domain"/>
    <property type="match status" value="1"/>
</dbReference>
<dbReference type="InterPro" id="IPR036291">
    <property type="entry name" value="NAD(P)-bd_dom_sf"/>
</dbReference>
<reference evidence="1 2" key="1">
    <citation type="submission" date="2019-06" db="EMBL/GenBank/DDBJ databases">
        <title>Streptomyces sporangiiformans sp. nov., a novel actinomycete isolated from soil in Mount Song.</title>
        <authorList>
            <person name="Han L."/>
        </authorList>
    </citation>
    <scope>NUCLEOTIDE SEQUENCE [LARGE SCALE GENOMIC DNA]</scope>
    <source>
        <strain evidence="1 2">NEAU-SSA 1</strain>
    </source>
</reference>
<comment type="caution">
    <text evidence="1">The sequence shown here is derived from an EMBL/GenBank/DDBJ whole genome shotgun (WGS) entry which is preliminary data.</text>
</comment>
<sequence length="60" mass="6369">MSTGQHPGARVGGRIEQAVATVPLGRAARPEEIADWVWTLCRGYCMTGETLVVSGGLTVR</sequence>
<dbReference type="AlphaFoldDB" id="A0A505DNU5"/>
<organism evidence="1 2">
    <name type="scientific">Streptomyces sporangiiformans</name>
    <dbReference type="NCBI Taxonomy" id="2315329"/>
    <lineage>
        <taxon>Bacteria</taxon>
        <taxon>Bacillati</taxon>
        <taxon>Actinomycetota</taxon>
        <taxon>Actinomycetes</taxon>
        <taxon>Kitasatosporales</taxon>
        <taxon>Streptomycetaceae</taxon>
        <taxon>Streptomyces</taxon>
    </lineage>
</organism>
<accession>A0A505DNU5</accession>
<evidence type="ECO:0000313" key="1">
    <source>
        <dbReference type="EMBL" id="TPQ22906.1"/>
    </source>
</evidence>
<dbReference type="RefSeq" id="WP_119099524.1">
    <property type="nucleotide sequence ID" value="NZ_QXMJ01000071.1"/>
</dbReference>
<evidence type="ECO:0000313" key="2">
    <source>
        <dbReference type="Proteomes" id="UP000317378"/>
    </source>
</evidence>
<keyword evidence="2" id="KW-1185">Reference proteome</keyword>
<gene>
    <name evidence="1" type="ORF">FGD71_007035</name>
</gene>
<dbReference type="Pfam" id="PF13561">
    <property type="entry name" value="adh_short_C2"/>
    <property type="match status" value="1"/>
</dbReference>
<name>A0A505DNU5_9ACTN</name>
<dbReference type="InterPro" id="IPR002347">
    <property type="entry name" value="SDR_fam"/>
</dbReference>